<protein>
    <submittedName>
        <fullName evidence="5">Membrane or secreted protein containing Tubulin/FtsZ, GTPase domain protein</fullName>
    </submittedName>
</protein>
<comment type="caution">
    <text evidence="5">The sequence shown here is derived from an EMBL/GenBank/DDBJ whole genome shotgun (WGS) entry which is preliminary data.</text>
</comment>
<sequence length="181" mass="20042">FPRSSRPPRTAREELRNRLRSYDLVFLVAGLGGGTGSALAPFCLALAQAEGAIPITSVFLPFHAELNGSRILRENTLRALSELKRGGGLLLPFSNEKLRRYDRLPVRQVFQFRNAYLKALVSGLMDMLQHPSEVNVDLSHLRRHLSRGGLTTLLTGEGHPSDPEGLARQALHDGLLDFHLT</sequence>
<accession>T1ABN9</accession>
<name>T1ABN9_9ZZZZ</name>
<dbReference type="InterPro" id="IPR003008">
    <property type="entry name" value="Tubulin_FtsZ_GTPase"/>
</dbReference>
<dbReference type="InterPro" id="IPR045061">
    <property type="entry name" value="FtsZ/CetZ"/>
</dbReference>
<feature type="domain" description="Tubulin/FtsZ GTPase" evidence="4">
    <location>
        <begin position="11"/>
        <end position="100"/>
    </location>
</feature>
<reference evidence="5" key="1">
    <citation type="submission" date="2013-08" db="EMBL/GenBank/DDBJ databases">
        <authorList>
            <person name="Mendez C."/>
            <person name="Richter M."/>
            <person name="Ferrer M."/>
            <person name="Sanchez J."/>
        </authorList>
    </citation>
    <scope>NUCLEOTIDE SEQUENCE</scope>
</reference>
<evidence type="ECO:0000256" key="3">
    <source>
        <dbReference type="SAM" id="Phobius"/>
    </source>
</evidence>
<proteinExistence type="predicted"/>
<keyword evidence="3" id="KW-1133">Transmembrane helix</keyword>
<dbReference type="Gene3D" id="3.40.50.1440">
    <property type="entry name" value="Tubulin/FtsZ, GTPase domain"/>
    <property type="match status" value="1"/>
</dbReference>
<evidence type="ECO:0000259" key="4">
    <source>
        <dbReference type="Pfam" id="PF00091"/>
    </source>
</evidence>
<dbReference type="PRINTS" id="PR00423">
    <property type="entry name" value="CELLDVISFTSZ"/>
</dbReference>
<dbReference type="InterPro" id="IPR036525">
    <property type="entry name" value="Tubulin/FtsZ_GTPase_sf"/>
</dbReference>
<dbReference type="GO" id="GO:0032153">
    <property type="term" value="C:cell division site"/>
    <property type="evidence" value="ECO:0007669"/>
    <property type="project" value="TreeGrafter"/>
</dbReference>
<evidence type="ECO:0000256" key="1">
    <source>
        <dbReference type="ARBA" id="ARBA00022741"/>
    </source>
</evidence>
<keyword evidence="3" id="KW-0812">Transmembrane</keyword>
<gene>
    <name evidence="5" type="ORF">B1B_15854</name>
</gene>
<evidence type="ECO:0000313" key="5">
    <source>
        <dbReference type="EMBL" id="EQD38329.1"/>
    </source>
</evidence>
<dbReference type="PANTHER" id="PTHR30314:SF3">
    <property type="entry name" value="MITOCHONDRIAL DIVISION PROTEIN FSZA"/>
    <property type="match status" value="1"/>
</dbReference>
<dbReference type="EMBL" id="AUZY01010545">
    <property type="protein sequence ID" value="EQD38329.1"/>
    <property type="molecule type" value="Genomic_DNA"/>
</dbReference>
<organism evidence="5">
    <name type="scientific">mine drainage metagenome</name>
    <dbReference type="NCBI Taxonomy" id="410659"/>
    <lineage>
        <taxon>unclassified sequences</taxon>
        <taxon>metagenomes</taxon>
        <taxon>ecological metagenomes</taxon>
    </lineage>
</organism>
<dbReference type="AlphaFoldDB" id="T1ABN9"/>
<feature type="transmembrane region" description="Helical" evidence="3">
    <location>
        <begin position="21"/>
        <end position="47"/>
    </location>
</feature>
<reference evidence="5" key="2">
    <citation type="journal article" date="2014" name="ISME J.">
        <title>Microbial stratification in low pH oxic and suboxic macroscopic growths along an acid mine drainage.</title>
        <authorList>
            <person name="Mendez-Garcia C."/>
            <person name="Mesa V."/>
            <person name="Sprenger R.R."/>
            <person name="Richter M."/>
            <person name="Diez M.S."/>
            <person name="Solano J."/>
            <person name="Bargiela R."/>
            <person name="Golyshina O.V."/>
            <person name="Manteca A."/>
            <person name="Ramos J.L."/>
            <person name="Gallego J.R."/>
            <person name="Llorente I."/>
            <person name="Martins Dos Santos V.A."/>
            <person name="Jensen O.N."/>
            <person name="Pelaez A.I."/>
            <person name="Sanchez J."/>
            <person name="Ferrer M."/>
        </authorList>
    </citation>
    <scope>NUCLEOTIDE SEQUENCE</scope>
</reference>
<keyword evidence="3" id="KW-0472">Membrane</keyword>
<dbReference type="GO" id="GO:0005737">
    <property type="term" value="C:cytoplasm"/>
    <property type="evidence" value="ECO:0007669"/>
    <property type="project" value="TreeGrafter"/>
</dbReference>
<dbReference type="Pfam" id="PF00091">
    <property type="entry name" value="Tubulin"/>
    <property type="match status" value="1"/>
</dbReference>
<dbReference type="GO" id="GO:0051301">
    <property type="term" value="P:cell division"/>
    <property type="evidence" value="ECO:0007669"/>
    <property type="project" value="TreeGrafter"/>
</dbReference>
<keyword evidence="1" id="KW-0547">Nucleotide-binding</keyword>
<dbReference type="SUPFAM" id="SSF52490">
    <property type="entry name" value="Tubulin nucleotide-binding domain-like"/>
    <property type="match status" value="1"/>
</dbReference>
<feature type="non-terminal residue" evidence="5">
    <location>
        <position position="181"/>
    </location>
</feature>
<dbReference type="PANTHER" id="PTHR30314">
    <property type="entry name" value="CELL DIVISION PROTEIN FTSZ-RELATED"/>
    <property type="match status" value="1"/>
</dbReference>
<evidence type="ECO:0000256" key="2">
    <source>
        <dbReference type="ARBA" id="ARBA00023134"/>
    </source>
</evidence>
<dbReference type="GO" id="GO:0003924">
    <property type="term" value="F:GTPase activity"/>
    <property type="evidence" value="ECO:0007669"/>
    <property type="project" value="InterPro"/>
</dbReference>
<dbReference type="GO" id="GO:0005525">
    <property type="term" value="F:GTP binding"/>
    <property type="evidence" value="ECO:0007669"/>
    <property type="project" value="UniProtKB-KW"/>
</dbReference>
<keyword evidence="2" id="KW-0342">GTP-binding</keyword>
<feature type="non-terminal residue" evidence="5">
    <location>
        <position position="1"/>
    </location>
</feature>